<dbReference type="InterPro" id="IPR002312">
    <property type="entry name" value="Asp/Asn-tRNA-synth_IIb"/>
</dbReference>
<evidence type="ECO:0000256" key="5">
    <source>
        <dbReference type="ARBA" id="ARBA00023146"/>
    </source>
</evidence>
<dbReference type="Gene3D" id="3.30.930.10">
    <property type="entry name" value="Bira Bifunctional Protein, Domain 2"/>
    <property type="match status" value="1"/>
</dbReference>
<sequence length="553" mass="61715">MKLKLGTIGGMLLYKHAAEELRDACCASTAHNGQGYNRLGFLLPSPVEQSTRTHKTPIHVSALPGDTGEHAASSSDGPLRVTCADVAEMQQKIVNGRDIDEVVCTKYGATCASKLFRLFGWVKKVSENRDHSAAYVEIVDGTSHTHAPVVIRSTQRDYVKLTDTDVGDAVTVIGSLDTKPTSNLDQVPQVRILVESDDKGHSFSIHQKERFEHTNPVNINGIYSVEYLREHYNLRVRNAFIQAAFRVRSKVTEMIHKILSDMGFIHVTTPTLTGMNCEGMGDIFKGSDTYLSVSGQLELEALCSGMGKVWKLGPAFRADRSDTPRHLSEFWMLEAEMNDVTLKELISTIDTIIRKSADVVLSFCSGDIEVLQKQTEENIKDRLNVLKNTETKIVTYEDAANILNNARESDPTLEYPLVTLGEPLTAAHERSLLRIMDVPLIAITNFPQSFMPFYMEKAENGTVNNVDMIANGVGEIAGGSLREIRYDVLKRSMEEKAITGSDYEQYLELRKLGNARHGGFGIGFERLLMFLLRIPNIREVIHFPKLRKKHTVD</sequence>
<keyword evidence="4" id="KW-0648">Protein biosynthesis</keyword>
<dbReference type="PROSITE" id="PS50862">
    <property type="entry name" value="AA_TRNA_LIGASE_II"/>
    <property type="match status" value="1"/>
</dbReference>
<dbReference type="EMBL" id="JAVEPI010000002">
    <property type="protein sequence ID" value="KAK1443455.1"/>
    <property type="molecule type" value="Genomic_DNA"/>
</dbReference>
<keyword evidence="3" id="KW-0067">ATP-binding</keyword>
<dbReference type="Pfam" id="PF00152">
    <property type="entry name" value="tRNA-synt_2"/>
    <property type="match status" value="1"/>
</dbReference>
<proteinExistence type="predicted"/>
<dbReference type="PANTHER" id="PTHR22594">
    <property type="entry name" value="ASPARTYL/LYSYL-TRNA SYNTHETASE"/>
    <property type="match status" value="1"/>
</dbReference>
<organism evidence="7 8">
    <name type="scientific">Babesia gibsoni</name>
    <dbReference type="NCBI Taxonomy" id="33632"/>
    <lineage>
        <taxon>Eukaryota</taxon>
        <taxon>Sar</taxon>
        <taxon>Alveolata</taxon>
        <taxon>Apicomplexa</taxon>
        <taxon>Aconoidasida</taxon>
        <taxon>Piroplasmida</taxon>
        <taxon>Babesiidae</taxon>
        <taxon>Babesia</taxon>
    </lineage>
</organism>
<dbReference type="Proteomes" id="UP001230268">
    <property type="component" value="Unassembled WGS sequence"/>
</dbReference>
<evidence type="ECO:0000313" key="7">
    <source>
        <dbReference type="EMBL" id="KAK1443455.1"/>
    </source>
</evidence>
<accession>A0AAD8LSX6</accession>
<dbReference type="SUPFAM" id="SSF55681">
    <property type="entry name" value="Class II aaRS and biotin synthetases"/>
    <property type="match status" value="1"/>
</dbReference>
<gene>
    <name evidence="7" type="ORF">BgAZ_203310</name>
</gene>
<protein>
    <submittedName>
        <fullName evidence="7">Aspartyl/lysyl-tRNA synthetase</fullName>
    </submittedName>
</protein>
<evidence type="ECO:0000259" key="6">
    <source>
        <dbReference type="PROSITE" id="PS50862"/>
    </source>
</evidence>
<dbReference type="InterPro" id="IPR004364">
    <property type="entry name" value="Aa-tRNA-synt_II"/>
</dbReference>
<keyword evidence="2" id="KW-0547">Nucleotide-binding</keyword>
<dbReference type="GO" id="GO:0005739">
    <property type="term" value="C:mitochondrion"/>
    <property type="evidence" value="ECO:0007669"/>
    <property type="project" value="TreeGrafter"/>
</dbReference>
<evidence type="ECO:0000256" key="3">
    <source>
        <dbReference type="ARBA" id="ARBA00022840"/>
    </source>
</evidence>
<keyword evidence="5" id="KW-0030">Aminoacyl-tRNA synthetase</keyword>
<dbReference type="InterPro" id="IPR045864">
    <property type="entry name" value="aa-tRNA-synth_II/BPL/LPL"/>
</dbReference>
<dbReference type="GO" id="GO:0004816">
    <property type="term" value="F:asparagine-tRNA ligase activity"/>
    <property type="evidence" value="ECO:0007669"/>
    <property type="project" value="TreeGrafter"/>
</dbReference>
<dbReference type="PRINTS" id="PR01042">
    <property type="entry name" value="TRNASYNTHASP"/>
</dbReference>
<evidence type="ECO:0000256" key="2">
    <source>
        <dbReference type="ARBA" id="ARBA00022741"/>
    </source>
</evidence>
<dbReference type="GO" id="GO:0006421">
    <property type="term" value="P:asparaginyl-tRNA aminoacylation"/>
    <property type="evidence" value="ECO:0007669"/>
    <property type="project" value="TreeGrafter"/>
</dbReference>
<dbReference type="InterPro" id="IPR006195">
    <property type="entry name" value="aa-tRNA-synth_II"/>
</dbReference>
<dbReference type="AlphaFoldDB" id="A0AAD8LSX6"/>
<keyword evidence="8" id="KW-1185">Reference proteome</keyword>
<dbReference type="PANTHER" id="PTHR22594:SF34">
    <property type="entry name" value="ASPARAGINE--TRNA LIGASE, MITOCHONDRIAL-RELATED"/>
    <property type="match status" value="1"/>
</dbReference>
<evidence type="ECO:0000313" key="8">
    <source>
        <dbReference type="Proteomes" id="UP001230268"/>
    </source>
</evidence>
<feature type="domain" description="Aminoacyl-transfer RNA synthetases class-II family profile" evidence="6">
    <location>
        <begin position="245"/>
        <end position="544"/>
    </location>
</feature>
<name>A0AAD8LSX6_BABGI</name>
<reference evidence="7" key="1">
    <citation type="submission" date="2023-08" db="EMBL/GenBank/DDBJ databases">
        <title>Draft sequence of the Babesia gibsoni genome.</title>
        <authorList>
            <person name="Yamagishi J.Y."/>
            <person name="Xuan X.X."/>
        </authorList>
    </citation>
    <scope>NUCLEOTIDE SEQUENCE</scope>
    <source>
        <strain evidence="7">Azabu</strain>
    </source>
</reference>
<evidence type="ECO:0000256" key="1">
    <source>
        <dbReference type="ARBA" id="ARBA00022598"/>
    </source>
</evidence>
<comment type="caution">
    <text evidence="7">The sequence shown here is derived from an EMBL/GenBank/DDBJ whole genome shotgun (WGS) entry which is preliminary data.</text>
</comment>
<evidence type="ECO:0000256" key="4">
    <source>
        <dbReference type="ARBA" id="ARBA00022917"/>
    </source>
</evidence>
<keyword evidence="1" id="KW-0436">Ligase</keyword>
<dbReference type="GO" id="GO:0005524">
    <property type="term" value="F:ATP binding"/>
    <property type="evidence" value="ECO:0007669"/>
    <property type="project" value="UniProtKB-KW"/>
</dbReference>